<dbReference type="Pfam" id="PF19925">
    <property type="entry name" value="DUF6388"/>
    <property type="match status" value="1"/>
</dbReference>
<name>A0A9Q6IH38_9PSED</name>
<evidence type="ECO:0000313" key="2">
    <source>
        <dbReference type="Proteomes" id="UP000248188"/>
    </source>
</evidence>
<reference evidence="1 2" key="1">
    <citation type="submission" date="2018-06" db="EMBL/GenBank/DDBJ databases">
        <title>Pseudomonas diversity within urban Lake Michigan freshwaters.</title>
        <authorList>
            <person name="Batrich M."/>
            <person name="Hatzopoulos T."/>
            <person name="Putonti C."/>
        </authorList>
    </citation>
    <scope>NUCLEOTIDE SEQUENCE [LARGE SCALE GENOMIC DNA]</scope>
    <source>
        <strain evidence="1 2">MB-090624</strain>
    </source>
</reference>
<protein>
    <submittedName>
        <fullName evidence="1">Uncharacterized protein</fullName>
    </submittedName>
</protein>
<proteinExistence type="predicted"/>
<sequence>MQLYGINLLKVRLCPNSFETKVRGRASMPDIDYLIEVRAMQMSELSYQQALMLYLSERPELVARLGLGRPSGHCWQPGDLSDWQLQQAGLLFDEEAQLRGIGTWELALSFVARTPQELSQMTLHAHREIAEMVDMEWEQYCALNHLQH</sequence>
<organism evidence="1 2">
    <name type="scientific">Pseudomonas protegens</name>
    <dbReference type="NCBI Taxonomy" id="380021"/>
    <lineage>
        <taxon>Bacteria</taxon>
        <taxon>Pseudomonadati</taxon>
        <taxon>Pseudomonadota</taxon>
        <taxon>Gammaproteobacteria</taxon>
        <taxon>Pseudomonadales</taxon>
        <taxon>Pseudomonadaceae</taxon>
        <taxon>Pseudomonas</taxon>
    </lineage>
</organism>
<dbReference type="Proteomes" id="UP000248188">
    <property type="component" value="Unassembled WGS sequence"/>
</dbReference>
<dbReference type="EMBL" id="QJRN01000003">
    <property type="protein sequence ID" value="PYC41283.1"/>
    <property type="molecule type" value="Genomic_DNA"/>
</dbReference>
<evidence type="ECO:0000313" key="1">
    <source>
        <dbReference type="EMBL" id="PYC41283.1"/>
    </source>
</evidence>
<comment type="caution">
    <text evidence="1">The sequence shown here is derived from an EMBL/GenBank/DDBJ whole genome shotgun (WGS) entry which is preliminary data.</text>
</comment>
<dbReference type="InterPro" id="IPR045662">
    <property type="entry name" value="DUF6388"/>
</dbReference>
<accession>A0A9Q6IH38</accession>
<dbReference type="AlphaFoldDB" id="A0A9Q6IH38"/>
<gene>
    <name evidence="1" type="ORF">DMX08_05890</name>
</gene>